<keyword evidence="2" id="KW-0472">Membrane</keyword>
<reference evidence="4 5" key="1">
    <citation type="submission" date="2018-11" db="EMBL/GenBank/DDBJ databases">
        <title>Genomic Encyclopedia of Type Strains, Phase IV (KMG-IV): sequencing the most valuable type-strain genomes for metagenomic binning, comparative biology and taxonomic classification.</title>
        <authorList>
            <person name="Goeker M."/>
        </authorList>
    </citation>
    <scope>NUCLEOTIDE SEQUENCE [LARGE SCALE GENOMIC DNA]</scope>
    <source>
        <strain evidence="4 5">DSM 101684</strain>
    </source>
</reference>
<proteinExistence type="predicted"/>
<keyword evidence="5" id="KW-1185">Reference proteome</keyword>
<feature type="region of interest" description="Disordered" evidence="1">
    <location>
        <begin position="1361"/>
        <end position="1394"/>
    </location>
</feature>
<dbReference type="RefSeq" id="WP_124219266.1">
    <property type="nucleotide sequence ID" value="NZ_RKQL01000001.1"/>
</dbReference>
<evidence type="ECO:0000313" key="5">
    <source>
        <dbReference type="Proteomes" id="UP000272193"/>
    </source>
</evidence>
<feature type="compositionally biased region" description="Low complexity" evidence="1">
    <location>
        <begin position="1364"/>
        <end position="1394"/>
    </location>
</feature>
<evidence type="ECO:0000256" key="2">
    <source>
        <dbReference type="SAM" id="Phobius"/>
    </source>
</evidence>
<evidence type="ECO:0000256" key="1">
    <source>
        <dbReference type="SAM" id="MobiDB-lite"/>
    </source>
</evidence>
<dbReference type="InterPro" id="IPR011836">
    <property type="entry name" value="YhdP"/>
</dbReference>
<dbReference type="NCBIfam" id="TIGR02099">
    <property type="entry name" value="YhdP family protein"/>
    <property type="match status" value="1"/>
</dbReference>
<feature type="domain" description="YhdP central" evidence="3">
    <location>
        <begin position="13"/>
        <end position="1358"/>
    </location>
</feature>
<protein>
    <submittedName>
        <fullName evidence="4">Uncharacterized protein (TIGR02099 family)</fullName>
    </submittedName>
</protein>
<dbReference type="Pfam" id="PF13116">
    <property type="entry name" value="YhdP"/>
    <property type="match status" value="1"/>
</dbReference>
<evidence type="ECO:0000259" key="3">
    <source>
        <dbReference type="Pfam" id="PF13116"/>
    </source>
</evidence>
<dbReference type="PANTHER" id="PTHR38690:SF1">
    <property type="entry name" value="PROTEASE"/>
    <property type="match status" value="1"/>
</dbReference>
<sequence>MNETAPPTSPTLMRLVRRALQVVVWTLGAGVVALAVVWAALQGWIVPRIDDWRPQLERYASRTLGVTVRIGRIEAQRGAWVPSFTIDDVALLDAQGEPALRLARVLATLTPQGLLRGHFDQLVLDGPELTVRRMPDGRWRIGDWMLNAGGGSDAAADWFFSLPEFVIRGATLHYADERLGAEPLTLSAVDFLMRNGPRSHALRLDATPPEGWGSRWSLRGQFRRGLLDRHAGRLQGWSGQIYGDFGHLRLEPAQALLASLGAGHWKSGEGSARVWIDVTHGDAVGATADLALERVSLTLQPELRPLELDALSGRVGARRLAGGFEVYTKGLQFEAGDGRRWPGGDLYAMHTAAEGRLPAVGEVRGERIDLEALARIADSLPLDADARAALETYAPRGFIERVQARWEGSLAEPSRYDVSLRGRGLGLACNRPVGAGEMSAHTASESGAPVAALCFSGLDLELDANARGGSVRVHSDTTATLTLPRVFEEPELGLDRIDARARWTLKGSTLEVPRFDIDWANADLEGRVGGSWAAPSGGAHGPGTLDLSGTVARANGARVYRYLPLHLPQQVRHYVRDAIRQAELRDVSVRVRGDLRRLPYADGKSGEFRFSGKLRDATFAFVPAPEVGPAAANGLAPWPVLEKLSGDLTFERNGMRLTSARSGVQGAPGLELRDLQARLPDFSHDPTVEVSFAIQGPGGAMVDLVRQSALHRVTHELFAGTEIKGNLRGQIQLKVPIHQAQETRVQGSFALDGNDLRWAPEVPLLERLRGRVAFTESSVTLSGVQGRIYGGEARIEGGARPRPGGGIGPLALRVQGVLSADGLQRARELAELQPVLRRLRGTAAYTASVDVGGTAVAVPQWRVNSTLEGLAIDGPEPLGKPAALALPLRLENVLEDAAAQPPVQRLQFELGDRVAVTYLRTLEAASPRVLRGRIAVGLRPGESAPLPESGVLANIALARLDVGAWEALWTGAASGAGSARAGEATGVAAALPSWQDYLPTSMALRADELNVAGRRFDQVVAGGRREGPVWRLNVAARQFNGYLEYREPSAIGGARLHARLARLAIPREEAQQVENLMFEPQTAQTLPALDIVAEDFEFGPRRLGHLEIEAVNRGGTAQQPREWRLNRLQLSVPEATLKATGNWAAAAQAGADRSLRRTELDLDLDVRDAGALLTRFGMPDVVRRGSGKLQGKLAWNGSPYAPHPPSLDGALHIDIENGQFLKADPGAAKLLGVLSLQALPRRLTLDFRDVFSEGFAFDFVRGDVQVERGMARTNNLQMKGVNAAVLMDGWADIVHETQDLRVVVVPEINAGTASLVAAAINPAIGLGTVLAQLFVRQPLIKANTQEFRIVGSWSDPQVQRVNGAARPAAPASAAAPAASAASSPSSAAAMERQP</sequence>
<dbReference type="EMBL" id="RKQL01000001">
    <property type="protein sequence ID" value="RPE72409.1"/>
    <property type="molecule type" value="Genomic_DNA"/>
</dbReference>
<organism evidence="4 5">
    <name type="scientific">Tibeticola sediminis</name>
    <dbReference type="NCBI Taxonomy" id="1917811"/>
    <lineage>
        <taxon>Bacteria</taxon>
        <taxon>Pseudomonadati</taxon>
        <taxon>Pseudomonadota</taxon>
        <taxon>Betaproteobacteria</taxon>
        <taxon>Burkholderiales</taxon>
        <taxon>Comamonadaceae</taxon>
        <taxon>Tibeticola</taxon>
    </lineage>
</organism>
<feature type="transmembrane region" description="Helical" evidence="2">
    <location>
        <begin position="22"/>
        <end position="45"/>
    </location>
</feature>
<comment type="caution">
    <text evidence="4">The sequence shown here is derived from an EMBL/GenBank/DDBJ whole genome shotgun (WGS) entry which is preliminary data.</text>
</comment>
<keyword evidence="2" id="KW-0812">Transmembrane</keyword>
<accession>A0A3N4UXW7</accession>
<evidence type="ECO:0000313" key="4">
    <source>
        <dbReference type="EMBL" id="RPE72409.1"/>
    </source>
</evidence>
<dbReference type="OrthoDB" id="8521382at2"/>
<dbReference type="Proteomes" id="UP000272193">
    <property type="component" value="Unassembled WGS sequence"/>
</dbReference>
<name>A0A3N4UXW7_9BURK</name>
<dbReference type="PANTHER" id="PTHR38690">
    <property type="entry name" value="PROTEASE-RELATED"/>
    <property type="match status" value="1"/>
</dbReference>
<dbReference type="InterPro" id="IPR025263">
    <property type="entry name" value="YhdP_central"/>
</dbReference>
<gene>
    <name evidence="4" type="ORF">EDC62_0097</name>
</gene>
<keyword evidence="2" id="KW-1133">Transmembrane helix</keyword>